<dbReference type="InterPro" id="IPR004154">
    <property type="entry name" value="Anticodon-bd"/>
</dbReference>
<evidence type="ECO:0000256" key="4">
    <source>
        <dbReference type="ARBA" id="ARBA00022917"/>
    </source>
</evidence>
<comment type="catalytic activity">
    <reaction evidence="6 7">
        <text>tRNA(Pro) + L-proline + ATP = L-prolyl-tRNA(Pro) + AMP + diphosphate</text>
        <dbReference type="Rhea" id="RHEA:14305"/>
        <dbReference type="Rhea" id="RHEA-COMP:9700"/>
        <dbReference type="Rhea" id="RHEA-COMP:9702"/>
        <dbReference type="ChEBI" id="CHEBI:30616"/>
        <dbReference type="ChEBI" id="CHEBI:33019"/>
        <dbReference type="ChEBI" id="CHEBI:60039"/>
        <dbReference type="ChEBI" id="CHEBI:78442"/>
        <dbReference type="ChEBI" id="CHEBI:78532"/>
        <dbReference type="ChEBI" id="CHEBI:456215"/>
        <dbReference type="EC" id="6.1.1.15"/>
    </reaction>
</comment>
<evidence type="ECO:0000256" key="5">
    <source>
        <dbReference type="ARBA" id="ARBA00023146"/>
    </source>
</evidence>
<dbReference type="CDD" id="cd00862">
    <property type="entry name" value="ProRS_anticodon_zinc"/>
    <property type="match status" value="1"/>
</dbReference>
<dbReference type="CDD" id="cd00778">
    <property type="entry name" value="ProRS_core_arch_euk"/>
    <property type="match status" value="1"/>
</dbReference>
<dbReference type="AlphaFoldDB" id="A0A1F6AWJ6"/>
<dbReference type="SMART" id="SM00946">
    <property type="entry name" value="ProRS-C_1"/>
    <property type="match status" value="1"/>
</dbReference>
<name>A0A1F6AWJ6_9BACT</name>
<accession>A0A1F6AWJ6</accession>
<dbReference type="SUPFAM" id="SSF52954">
    <property type="entry name" value="Class II aaRS ABD-related"/>
    <property type="match status" value="1"/>
</dbReference>
<dbReference type="Gene3D" id="3.40.50.800">
    <property type="entry name" value="Anticodon-binding domain"/>
    <property type="match status" value="1"/>
</dbReference>
<dbReference type="SUPFAM" id="SSF64586">
    <property type="entry name" value="C-terminal domain of ProRS"/>
    <property type="match status" value="1"/>
</dbReference>
<keyword evidence="3 7" id="KW-0067">ATP-binding</keyword>
<dbReference type="FunFam" id="3.30.930.10:FF:000037">
    <property type="entry name" value="Proline--tRNA ligase"/>
    <property type="match status" value="1"/>
</dbReference>
<dbReference type="PRINTS" id="PR01046">
    <property type="entry name" value="TRNASYNTHPRO"/>
</dbReference>
<evidence type="ECO:0000259" key="8">
    <source>
        <dbReference type="PROSITE" id="PS50862"/>
    </source>
</evidence>
<comment type="caution">
    <text evidence="9">The sequence shown here is derived from an EMBL/GenBank/DDBJ whole genome shotgun (WGS) entry which is preliminary data.</text>
</comment>
<dbReference type="GO" id="GO:0005737">
    <property type="term" value="C:cytoplasm"/>
    <property type="evidence" value="ECO:0007669"/>
    <property type="project" value="UniProtKB-SubCell"/>
</dbReference>
<keyword evidence="7" id="KW-0963">Cytoplasm</keyword>
<dbReference type="InterPro" id="IPR002314">
    <property type="entry name" value="aa-tRNA-synt_IIb"/>
</dbReference>
<dbReference type="GO" id="GO:0006433">
    <property type="term" value="P:prolyl-tRNA aminoacylation"/>
    <property type="evidence" value="ECO:0007669"/>
    <property type="project" value="UniProtKB-UniRule"/>
</dbReference>
<evidence type="ECO:0000256" key="6">
    <source>
        <dbReference type="ARBA" id="ARBA00047671"/>
    </source>
</evidence>
<proteinExistence type="inferred from homology"/>
<dbReference type="InterPro" id="IPR017449">
    <property type="entry name" value="Pro-tRNA_synth_II"/>
</dbReference>
<reference evidence="9 10" key="1">
    <citation type="journal article" date="2016" name="Nat. Commun.">
        <title>Thousands of microbial genomes shed light on interconnected biogeochemical processes in an aquifer system.</title>
        <authorList>
            <person name="Anantharaman K."/>
            <person name="Brown C.T."/>
            <person name="Hug L.A."/>
            <person name="Sharon I."/>
            <person name="Castelle C.J."/>
            <person name="Probst A.J."/>
            <person name="Thomas B.C."/>
            <person name="Singh A."/>
            <person name="Wilkins M.J."/>
            <person name="Karaoz U."/>
            <person name="Brodie E.L."/>
            <person name="Williams K.H."/>
            <person name="Hubbard S.S."/>
            <person name="Banfield J.F."/>
        </authorList>
    </citation>
    <scope>NUCLEOTIDE SEQUENCE [LARGE SCALE GENOMIC DNA]</scope>
</reference>
<dbReference type="Pfam" id="PF09180">
    <property type="entry name" value="ProRS-C_1"/>
    <property type="match status" value="1"/>
</dbReference>
<comment type="subunit">
    <text evidence="7">Homodimer.</text>
</comment>
<dbReference type="Gene3D" id="3.30.110.30">
    <property type="entry name" value="C-terminal domain of ProRS"/>
    <property type="match status" value="1"/>
</dbReference>
<dbReference type="InterPro" id="IPR036621">
    <property type="entry name" value="Anticodon-bd_dom_sf"/>
</dbReference>
<dbReference type="EC" id="6.1.1.15" evidence="7"/>
<dbReference type="Proteomes" id="UP000178461">
    <property type="component" value="Unassembled WGS sequence"/>
</dbReference>
<evidence type="ECO:0000256" key="7">
    <source>
        <dbReference type="HAMAP-Rule" id="MF_01571"/>
    </source>
</evidence>
<keyword evidence="1 7" id="KW-0436">Ligase</keyword>
<dbReference type="InterPro" id="IPR004499">
    <property type="entry name" value="Pro-tRNA-ligase_IIa_arc-type"/>
</dbReference>
<sequence length="480" mass="55146">MKPAFEKKELKKKSENLSDWYTDVILKSELADYAPVKGTMVIRPYGYAIWEKVQEVMNAYMKSAGVGNAYFPLFIPHSLLEKEKEHVAGFSPELAIVTIGGGEKLKDPLVVRPTSETIMYAMYAKWVHSWRDLPVLINQWNNVVRWEKRTYPFIRTSEFLWQEGHTAHETQKEAMDMVLTALDWYRQIYEDYFALPVVFGTKSESEKFAGAKATHAIEALMPDGKALQAATSHNLGQNFSKPFEIKFQNRDGKQDFVWQTSWGLSTRCLGGLFMTHGDDNGLILPSKIAPIQVVIMPIFQKDKDAIFSYCQELKEVLTNGGIRVRVDSREEPSVGRRFNEWEVKGVPLRFEVGQKETGDRSVTVVVRDTGEKVVLKREQMLVETEKMLASMQNRLLETQKEFLKKNTHDVDEYDKFKEIMATSRGYLRAFWCGDPVCEAKIKEETKATTRCLPLEEKEEKGKCILCGKSATHRWLFAQAY</sequence>
<comment type="domain">
    <text evidence="7">Consists of three domains: the N-terminal catalytic domain, the anticodon-binding domain and the C-terminal extension.</text>
</comment>
<comment type="function">
    <text evidence="7">Catalyzes the attachment of proline to tRNA(Pro) in a two-step reaction: proline is first activated by ATP to form Pro-AMP and then transferred to the acceptor end of tRNA(Pro).</text>
</comment>
<feature type="domain" description="Aminoacyl-transfer RNA synthetases class-II family profile" evidence="8">
    <location>
        <begin position="38"/>
        <end position="285"/>
    </location>
</feature>
<dbReference type="PANTHER" id="PTHR43382:SF2">
    <property type="entry name" value="BIFUNCTIONAL GLUTAMATE_PROLINE--TRNA LIGASE"/>
    <property type="match status" value="1"/>
</dbReference>
<dbReference type="PANTHER" id="PTHR43382">
    <property type="entry name" value="PROLYL-TRNA SYNTHETASE"/>
    <property type="match status" value="1"/>
</dbReference>
<dbReference type="InterPro" id="IPR033721">
    <property type="entry name" value="ProRS_core_arch_euk"/>
</dbReference>
<comment type="similarity">
    <text evidence="7">Belongs to the class-II aminoacyl-tRNA synthetase family. ProS type 3 subfamily.</text>
</comment>
<dbReference type="GO" id="GO:0017101">
    <property type="term" value="C:aminoacyl-tRNA synthetase multienzyme complex"/>
    <property type="evidence" value="ECO:0007669"/>
    <property type="project" value="TreeGrafter"/>
</dbReference>
<dbReference type="HAMAP" id="MF_01571">
    <property type="entry name" value="Pro_tRNA_synth_type3"/>
    <property type="match status" value="1"/>
</dbReference>
<keyword evidence="2 7" id="KW-0547">Nucleotide-binding</keyword>
<keyword evidence="5 7" id="KW-0030">Aminoacyl-tRNA synthetase</keyword>
<keyword evidence="4 7" id="KW-0648">Protein biosynthesis</keyword>
<dbReference type="PROSITE" id="PS50862">
    <property type="entry name" value="AA_TRNA_LIGASE_II"/>
    <property type="match status" value="1"/>
</dbReference>
<comment type="subcellular location">
    <subcellularLocation>
        <location evidence="7">Cytoplasm</location>
    </subcellularLocation>
</comment>
<dbReference type="InterPro" id="IPR002316">
    <property type="entry name" value="Pro-tRNA-ligase_IIa"/>
</dbReference>
<evidence type="ECO:0000256" key="1">
    <source>
        <dbReference type="ARBA" id="ARBA00022598"/>
    </source>
</evidence>
<organism evidence="9 10">
    <name type="scientific">Candidatus Gottesmanbacteria bacterium RIFCSPLOWO2_01_FULL_46_21</name>
    <dbReference type="NCBI Taxonomy" id="1798393"/>
    <lineage>
        <taxon>Bacteria</taxon>
        <taxon>Candidatus Gottesmaniibacteriota</taxon>
    </lineage>
</organism>
<dbReference type="InterPro" id="IPR045864">
    <property type="entry name" value="aa-tRNA-synth_II/BPL/LPL"/>
</dbReference>
<dbReference type="Gene3D" id="3.30.930.10">
    <property type="entry name" value="Bira Bifunctional Protein, Domain 2"/>
    <property type="match status" value="1"/>
</dbReference>
<gene>
    <name evidence="7" type="primary">proS</name>
    <name evidence="9" type="ORF">A2971_04675</name>
</gene>
<dbReference type="InterPro" id="IPR006195">
    <property type="entry name" value="aa-tRNA-synth_II"/>
</dbReference>
<dbReference type="Pfam" id="PF03129">
    <property type="entry name" value="HGTP_anticodon"/>
    <property type="match status" value="1"/>
</dbReference>
<dbReference type="Pfam" id="PF00587">
    <property type="entry name" value="tRNA-synt_2b"/>
    <property type="match status" value="1"/>
</dbReference>
<dbReference type="NCBIfam" id="TIGR00408">
    <property type="entry name" value="proS_fam_I"/>
    <property type="match status" value="1"/>
</dbReference>
<dbReference type="GO" id="GO:0005524">
    <property type="term" value="F:ATP binding"/>
    <property type="evidence" value="ECO:0007669"/>
    <property type="project" value="UniProtKB-UniRule"/>
</dbReference>
<evidence type="ECO:0000313" key="10">
    <source>
        <dbReference type="Proteomes" id="UP000178461"/>
    </source>
</evidence>
<evidence type="ECO:0000256" key="2">
    <source>
        <dbReference type="ARBA" id="ARBA00022741"/>
    </source>
</evidence>
<dbReference type="InterPro" id="IPR016061">
    <property type="entry name" value="Pro-tRNA_ligase_II_C"/>
</dbReference>
<dbReference type="GO" id="GO:0004827">
    <property type="term" value="F:proline-tRNA ligase activity"/>
    <property type="evidence" value="ECO:0007669"/>
    <property type="project" value="UniProtKB-UniRule"/>
</dbReference>
<evidence type="ECO:0000256" key="3">
    <source>
        <dbReference type="ARBA" id="ARBA00022840"/>
    </source>
</evidence>
<protein>
    <recommendedName>
        <fullName evidence="7">Proline--tRNA ligase</fullName>
        <ecNumber evidence="7">6.1.1.15</ecNumber>
    </recommendedName>
    <alternativeName>
        <fullName evidence="7">Prolyl-tRNA synthetase</fullName>
        <shortName evidence="7">ProRS</shortName>
    </alternativeName>
</protein>
<evidence type="ECO:0000313" key="9">
    <source>
        <dbReference type="EMBL" id="OGG29059.1"/>
    </source>
</evidence>
<dbReference type="EMBL" id="MFJW01000035">
    <property type="protein sequence ID" value="OGG29059.1"/>
    <property type="molecule type" value="Genomic_DNA"/>
</dbReference>
<dbReference type="SUPFAM" id="SSF55681">
    <property type="entry name" value="Class II aaRS and biotin synthetases"/>
    <property type="match status" value="1"/>
</dbReference>